<accession>A0A1H1H4R6</accession>
<dbReference type="EMBL" id="FNLF01000002">
    <property type="protein sequence ID" value="SDR20353.1"/>
    <property type="molecule type" value="Genomic_DNA"/>
</dbReference>
<dbReference type="STRING" id="47312.SAMN04489765_3810"/>
<keyword evidence="3" id="KW-1185">Reference proteome</keyword>
<dbReference type="Pfam" id="PF11706">
    <property type="entry name" value="zf-CGNR"/>
    <property type="match status" value="1"/>
</dbReference>
<reference evidence="3" key="1">
    <citation type="submission" date="2016-10" db="EMBL/GenBank/DDBJ databases">
        <authorList>
            <person name="Varghese N."/>
            <person name="Submissions S."/>
        </authorList>
    </citation>
    <scope>NUCLEOTIDE SEQUENCE [LARGE SCALE GENOMIC DNA]</scope>
    <source>
        <strain evidence="3">DSM 44142</strain>
    </source>
</reference>
<proteinExistence type="predicted"/>
<dbReference type="Pfam" id="PF07336">
    <property type="entry name" value="ABATE"/>
    <property type="match status" value="1"/>
</dbReference>
<evidence type="ECO:0000313" key="3">
    <source>
        <dbReference type="Proteomes" id="UP000183053"/>
    </source>
</evidence>
<dbReference type="Gene3D" id="1.10.3300.10">
    <property type="entry name" value="Jann2411-like domain"/>
    <property type="match status" value="1"/>
</dbReference>
<feature type="domain" description="Zinc finger CGNR" evidence="1">
    <location>
        <begin position="154"/>
        <end position="189"/>
    </location>
</feature>
<name>A0A1H1H4R6_9ACTN</name>
<dbReference type="AlphaFoldDB" id="A0A1H1H4R6"/>
<dbReference type="InterPro" id="IPR023286">
    <property type="entry name" value="ABATE_dom_sf"/>
</dbReference>
<gene>
    <name evidence="2" type="ORF">SAMN04489765_3810</name>
</gene>
<dbReference type="OrthoDB" id="3211108at2"/>
<dbReference type="InterPro" id="IPR021005">
    <property type="entry name" value="Znf_CGNR"/>
</dbReference>
<dbReference type="SUPFAM" id="SSF160904">
    <property type="entry name" value="Jann2411-like"/>
    <property type="match status" value="1"/>
</dbReference>
<dbReference type="PANTHER" id="PTHR35525">
    <property type="entry name" value="BLL6575 PROTEIN"/>
    <property type="match status" value="1"/>
</dbReference>
<organism evidence="2 3">
    <name type="scientific">Tsukamurella pulmonis</name>
    <dbReference type="NCBI Taxonomy" id="47312"/>
    <lineage>
        <taxon>Bacteria</taxon>
        <taxon>Bacillati</taxon>
        <taxon>Actinomycetota</taxon>
        <taxon>Actinomycetes</taxon>
        <taxon>Mycobacteriales</taxon>
        <taxon>Tsukamurellaceae</taxon>
        <taxon>Tsukamurella</taxon>
    </lineage>
</organism>
<dbReference type="PANTHER" id="PTHR35525:SF3">
    <property type="entry name" value="BLL6575 PROTEIN"/>
    <property type="match status" value="1"/>
</dbReference>
<evidence type="ECO:0000259" key="1">
    <source>
        <dbReference type="Pfam" id="PF11706"/>
    </source>
</evidence>
<dbReference type="Proteomes" id="UP000183053">
    <property type="component" value="Unassembled WGS sequence"/>
</dbReference>
<sequence length="193" mass="21225">MRTQYITEGVLVRPLEAPATNFLSTRFYDGRGIVDLLESSSEAHRWMSTLGIEILFPRTSFAPNDDEMAALRQLRDTVESLYRATVDQDAAQAAEHLNSVLASASIQLGALATANDEAAVATWSTEPTNPFVELTAQIAVTAALATTGRAAKHLRKCEAPRCVLYFTQHNSRQHWCSDVCGNRVRVSRASKTK</sequence>
<evidence type="ECO:0000313" key="2">
    <source>
        <dbReference type="EMBL" id="SDR20353.1"/>
    </source>
</evidence>
<dbReference type="InterPro" id="IPR010852">
    <property type="entry name" value="ABATE"/>
</dbReference>
<dbReference type="RefSeq" id="WP_068567987.1">
    <property type="nucleotide sequence ID" value="NZ_FNLF01000002.1"/>
</dbReference>
<protein>
    <submittedName>
        <fullName evidence="2">Conserved protein containing a Zn-ribbon-like motif, possibly RNA-binding</fullName>
    </submittedName>
</protein>